<evidence type="ECO:0000256" key="10">
    <source>
        <dbReference type="ARBA" id="ARBA00048639"/>
    </source>
</evidence>
<feature type="binding site" evidence="11">
    <location>
        <position position="182"/>
    </location>
    <ligand>
        <name>substrate</name>
    </ligand>
</feature>
<dbReference type="Gene3D" id="3.20.20.70">
    <property type="entry name" value="Aldolase class I"/>
    <property type="match status" value="1"/>
</dbReference>
<name>C7NQU7_HALUD</name>
<comment type="catalytic activity">
    <reaction evidence="10 11">
        <text>(S)-dihydroorotate + a quinone = orotate + a quinol</text>
        <dbReference type="Rhea" id="RHEA:30187"/>
        <dbReference type="ChEBI" id="CHEBI:24646"/>
        <dbReference type="ChEBI" id="CHEBI:30839"/>
        <dbReference type="ChEBI" id="CHEBI:30864"/>
        <dbReference type="ChEBI" id="CHEBI:132124"/>
        <dbReference type="EC" id="1.3.5.2"/>
    </reaction>
</comment>
<keyword evidence="9 11" id="KW-0472">Membrane</keyword>
<evidence type="ECO:0000256" key="2">
    <source>
        <dbReference type="ARBA" id="ARBA00004370"/>
    </source>
</evidence>
<evidence type="ECO:0000256" key="5">
    <source>
        <dbReference type="ARBA" id="ARBA00022630"/>
    </source>
</evidence>
<feature type="binding site" evidence="11">
    <location>
        <position position="177"/>
    </location>
    <ligand>
        <name>substrate</name>
    </ligand>
</feature>
<feature type="binding site" evidence="11">
    <location>
        <position position="241"/>
    </location>
    <ligand>
        <name>FMN</name>
        <dbReference type="ChEBI" id="CHEBI:58210"/>
    </ligand>
</feature>
<evidence type="ECO:0000256" key="8">
    <source>
        <dbReference type="ARBA" id="ARBA00023002"/>
    </source>
</evidence>
<keyword evidence="7 11" id="KW-0665">Pyrimidine biosynthesis</keyword>
<dbReference type="HAMAP" id="MF_00225">
    <property type="entry name" value="DHO_dh_type2"/>
    <property type="match status" value="1"/>
</dbReference>
<accession>C7NQU7</accession>
<feature type="binding site" evidence="11">
    <location>
        <position position="144"/>
    </location>
    <ligand>
        <name>FMN</name>
        <dbReference type="ChEBI" id="CHEBI:58210"/>
    </ligand>
</feature>
<dbReference type="InterPro" id="IPR001295">
    <property type="entry name" value="Dihydroorotate_DH_CS"/>
</dbReference>
<feature type="binding site" evidence="11">
    <location>
        <begin position="116"/>
        <end position="120"/>
    </location>
    <ligand>
        <name>substrate</name>
    </ligand>
</feature>
<feature type="binding site" evidence="11">
    <location>
        <begin position="312"/>
        <end position="313"/>
    </location>
    <ligand>
        <name>FMN</name>
        <dbReference type="ChEBI" id="CHEBI:58210"/>
    </ligand>
</feature>
<evidence type="ECO:0000256" key="11">
    <source>
        <dbReference type="HAMAP-Rule" id="MF_00225"/>
    </source>
</evidence>
<dbReference type="OrthoDB" id="36608at2157"/>
<dbReference type="NCBIfam" id="NF003652">
    <property type="entry name" value="PRK05286.2-5"/>
    <property type="match status" value="1"/>
</dbReference>
<dbReference type="NCBIfam" id="TIGR01036">
    <property type="entry name" value="pyrD_sub2"/>
    <property type="match status" value="1"/>
</dbReference>
<feature type="binding site" evidence="11">
    <location>
        <position position="71"/>
    </location>
    <ligand>
        <name>substrate</name>
    </ligand>
</feature>
<sequence length="350" mass="37466">MNPYNLTKPLLFQLSPETAHALAHEGMKLVDGTPIESALARAFKVDDDRLSMSAFGCEFPNPIGVAAGFDKTAEAPGTLGALGFGHVEVGGVTAEPQEGNPRPRVFRLVEDEAIINRMGLNNPGAKVIGERLDNTDVSMPVGVNLAKTEDVPMDEAAADYRETYEQVAEGGDFFVINVSCPNSPGFRELQNRESLEDIFSTVKNAGAAPLLVKLSPDLPEPAVEETLELVEEYDLDGVIATNTTTDRPEALTSPDRVEEGGLSGRPIEEQATEMVRFVASRTDVPVVGVGGVFTAADAYRKIRAGASLVQIYTGFIYRGPTIARNVNRGLATLLERDGFDSVEDAVGADL</sequence>
<proteinExistence type="inferred from homology"/>
<evidence type="ECO:0000259" key="12">
    <source>
        <dbReference type="Pfam" id="PF01180"/>
    </source>
</evidence>
<keyword evidence="11" id="KW-1003">Cell membrane</keyword>
<dbReference type="GO" id="GO:0006207">
    <property type="term" value="P:'de novo' pyrimidine nucleobase biosynthetic process"/>
    <property type="evidence" value="ECO:0007669"/>
    <property type="project" value="UniProtKB-UniRule"/>
</dbReference>
<dbReference type="AlphaFoldDB" id="C7NQU7"/>
<protein>
    <recommendedName>
        <fullName evidence="11">Dihydroorotate dehydrogenase (quinone)</fullName>
        <ecNumber evidence="11">1.3.5.2</ecNumber>
    </recommendedName>
    <alternativeName>
        <fullName evidence="11">DHOdehase</fullName>
        <shortName evidence="11">DHOD</shortName>
        <shortName evidence="11">DHODase</shortName>
    </alternativeName>
    <alternativeName>
        <fullName evidence="11">Dihydroorotate oxidase</fullName>
    </alternativeName>
</protein>
<comment type="subcellular location">
    <subcellularLocation>
        <location evidence="11">Cell membrane</location>
        <topology evidence="11">Peripheral membrane protein</topology>
    </subcellularLocation>
    <subcellularLocation>
        <location evidence="2">Membrane</location>
    </subcellularLocation>
</comment>
<dbReference type="GeneID" id="8383958"/>
<dbReference type="PANTHER" id="PTHR48109:SF4">
    <property type="entry name" value="DIHYDROOROTATE DEHYDROGENASE (QUINONE), MITOCHONDRIAL"/>
    <property type="match status" value="1"/>
</dbReference>
<dbReference type="GO" id="GO:0005886">
    <property type="term" value="C:plasma membrane"/>
    <property type="evidence" value="ECO:0007669"/>
    <property type="project" value="UniProtKB-SubCell"/>
</dbReference>
<dbReference type="InterPro" id="IPR005720">
    <property type="entry name" value="Dihydroorotate_DH_cat"/>
</dbReference>
<feature type="active site" description="Nucleophile" evidence="11">
    <location>
        <position position="180"/>
    </location>
</feature>
<feature type="domain" description="Dihydroorotate dehydrogenase catalytic" evidence="12">
    <location>
        <begin position="50"/>
        <end position="334"/>
    </location>
</feature>
<keyword evidence="6 11" id="KW-0288">FMN</keyword>
<dbReference type="InterPro" id="IPR050074">
    <property type="entry name" value="DHO_dehydrogenase"/>
</dbReference>
<dbReference type="SUPFAM" id="SSF51395">
    <property type="entry name" value="FMN-linked oxidoreductases"/>
    <property type="match status" value="1"/>
</dbReference>
<dbReference type="STRING" id="519442.Huta_1678"/>
<dbReference type="RefSeq" id="WP_015789424.1">
    <property type="nucleotide sequence ID" value="NC_013158.1"/>
</dbReference>
<evidence type="ECO:0000256" key="6">
    <source>
        <dbReference type="ARBA" id="ARBA00022643"/>
    </source>
</evidence>
<evidence type="ECO:0000313" key="14">
    <source>
        <dbReference type="Proteomes" id="UP000002071"/>
    </source>
</evidence>
<evidence type="ECO:0000256" key="3">
    <source>
        <dbReference type="ARBA" id="ARBA00005161"/>
    </source>
</evidence>
<dbReference type="Pfam" id="PF01180">
    <property type="entry name" value="DHO_dh"/>
    <property type="match status" value="1"/>
</dbReference>
<feature type="binding site" evidence="11">
    <location>
        <position position="291"/>
    </location>
    <ligand>
        <name>FMN</name>
        <dbReference type="ChEBI" id="CHEBI:58210"/>
    </ligand>
</feature>
<dbReference type="KEGG" id="hut:Huta_1678"/>
<dbReference type="UniPathway" id="UPA00070">
    <property type="reaction ID" value="UER00946"/>
</dbReference>
<feature type="binding site" evidence="11">
    <location>
        <position position="264"/>
    </location>
    <ligand>
        <name>FMN</name>
        <dbReference type="ChEBI" id="CHEBI:58210"/>
    </ligand>
</feature>
<dbReference type="EMBL" id="CP001687">
    <property type="protein sequence ID" value="ACV11851.1"/>
    <property type="molecule type" value="Genomic_DNA"/>
</dbReference>
<evidence type="ECO:0000256" key="1">
    <source>
        <dbReference type="ARBA" id="ARBA00003125"/>
    </source>
</evidence>
<evidence type="ECO:0000256" key="7">
    <source>
        <dbReference type="ARBA" id="ARBA00022975"/>
    </source>
</evidence>
<keyword evidence="5 11" id="KW-0285">Flavoprotein</keyword>
<dbReference type="PANTHER" id="PTHR48109">
    <property type="entry name" value="DIHYDROOROTATE DEHYDROGENASE (QUINONE), MITOCHONDRIAL-RELATED"/>
    <property type="match status" value="1"/>
</dbReference>
<comment type="cofactor">
    <cofactor evidence="11">
        <name>FMN</name>
        <dbReference type="ChEBI" id="CHEBI:58210"/>
    </cofactor>
    <text evidence="11">Binds 1 FMN per subunit.</text>
</comment>
<dbReference type="EC" id="1.3.5.2" evidence="11"/>
<keyword evidence="8 11" id="KW-0560">Oxidoreductase</keyword>
<feature type="binding site" evidence="11">
    <location>
        <begin position="242"/>
        <end position="243"/>
    </location>
    <ligand>
        <name>substrate</name>
    </ligand>
</feature>
<dbReference type="HOGENOM" id="CLU_013640_2_0_2"/>
<dbReference type="InterPro" id="IPR012135">
    <property type="entry name" value="Dihydroorotate_DH_1_2"/>
</dbReference>
<feature type="binding site" evidence="11">
    <location>
        <position position="177"/>
    </location>
    <ligand>
        <name>FMN</name>
        <dbReference type="ChEBI" id="CHEBI:58210"/>
    </ligand>
</feature>
<dbReference type="Proteomes" id="UP000002071">
    <property type="component" value="Chromosome"/>
</dbReference>
<feature type="binding site" evidence="11">
    <location>
        <position position="213"/>
    </location>
    <ligand>
        <name>FMN</name>
        <dbReference type="ChEBI" id="CHEBI:58210"/>
    </ligand>
</feature>
<dbReference type="CDD" id="cd04738">
    <property type="entry name" value="DHOD_2_like"/>
    <property type="match status" value="1"/>
</dbReference>
<dbReference type="GO" id="GO:0005737">
    <property type="term" value="C:cytoplasm"/>
    <property type="evidence" value="ECO:0007669"/>
    <property type="project" value="InterPro"/>
</dbReference>
<evidence type="ECO:0000256" key="9">
    <source>
        <dbReference type="ARBA" id="ARBA00023136"/>
    </source>
</evidence>
<feature type="binding site" evidence="11">
    <location>
        <begin position="67"/>
        <end position="71"/>
    </location>
    <ligand>
        <name>FMN</name>
        <dbReference type="ChEBI" id="CHEBI:58210"/>
    </ligand>
</feature>
<dbReference type="NCBIfam" id="NF003645">
    <property type="entry name" value="PRK05286.1-2"/>
    <property type="match status" value="1"/>
</dbReference>
<comment type="similarity">
    <text evidence="4 11">Belongs to the dihydroorotate dehydrogenase family. Type 2 subfamily.</text>
</comment>
<comment type="pathway">
    <text evidence="3 11">Pyrimidine metabolism; UMP biosynthesis via de novo pathway; orotate from (S)-dihydroorotate (quinone route): step 1/1.</text>
</comment>
<comment type="subunit">
    <text evidence="11">Monomer.</text>
</comment>
<evidence type="ECO:0000256" key="4">
    <source>
        <dbReference type="ARBA" id="ARBA00005359"/>
    </source>
</evidence>
<organism evidence="13 14">
    <name type="scientific">Halorhabdus utahensis (strain DSM 12940 / JCM 11049 / AX-2)</name>
    <dbReference type="NCBI Taxonomy" id="519442"/>
    <lineage>
        <taxon>Archaea</taxon>
        <taxon>Methanobacteriati</taxon>
        <taxon>Methanobacteriota</taxon>
        <taxon>Stenosarchaea group</taxon>
        <taxon>Halobacteria</taxon>
        <taxon>Halobacteriales</taxon>
        <taxon>Haloarculaceae</taxon>
        <taxon>Halorhabdus</taxon>
    </lineage>
</organism>
<dbReference type="eggNOG" id="arCOG00603">
    <property type="taxonomic scope" value="Archaea"/>
</dbReference>
<dbReference type="PROSITE" id="PS00911">
    <property type="entry name" value="DHODEHASE_1"/>
    <property type="match status" value="1"/>
</dbReference>
<dbReference type="GO" id="GO:0106430">
    <property type="term" value="F:dihydroorotate dehydrogenase (quinone) activity"/>
    <property type="evidence" value="ECO:0007669"/>
    <property type="project" value="UniProtKB-EC"/>
</dbReference>
<feature type="binding site" evidence="11">
    <location>
        <position position="91"/>
    </location>
    <ligand>
        <name>FMN</name>
        <dbReference type="ChEBI" id="CHEBI:58210"/>
    </ligand>
</feature>
<evidence type="ECO:0000313" key="13">
    <source>
        <dbReference type="EMBL" id="ACV11851.1"/>
    </source>
</evidence>
<dbReference type="PIRSF" id="PIRSF000164">
    <property type="entry name" value="DHO_oxidase"/>
    <property type="match status" value="1"/>
</dbReference>
<dbReference type="InterPro" id="IPR013785">
    <property type="entry name" value="Aldolase_TIM"/>
</dbReference>
<keyword evidence="14" id="KW-1185">Reference proteome</keyword>
<dbReference type="PROSITE" id="PS00912">
    <property type="entry name" value="DHODEHASE_2"/>
    <property type="match status" value="1"/>
</dbReference>
<dbReference type="GO" id="GO:0044205">
    <property type="term" value="P:'de novo' UMP biosynthetic process"/>
    <property type="evidence" value="ECO:0007669"/>
    <property type="project" value="UniProtKB-UniRule"/>
</dbReference>
<comment type="function">
    <text evidence="1 11">Catalyzes the conversion of dihydroorotate to orotate with quinone as electron acceptor.</text>
</comment>
<reference evidence="13 14" key="1">
    <citation type="journal article" date="2009" name="Stand. Genomic Sci.">
        <title>Complete genome sequence of Halorhabdus utahensis type strain (AX-2).</title>
        <authorList>
            <person name="Anderson I."/>
            <person name="Tindall B.J."/>
            <person name="Pomrenke H."/>
            <person name="Goker M."/>
            <person name="Lapidus A."/>
            <person name="Nolan M."/>
            <person name="Copeland A."/>
            <person name="Glavina Del Rio T."/>
            <person name="Chen F."/>
            <person name="Tice H."/>
            <person name="Cheng J.F."/>
            <person name="Lucas S."/>
            <person name="Chertkov O."/>
            <person name="Bruce D."/>
            <person name="Brettin T."/>
            <person name="Detter J.C."/>
            <person name="Han C."/>
            <person name="Goodwin L."/>
            <person name="Land M."/>
            <person name="Hauser L."/>
            <person name="Chang Y.J."/>
            <person name="Jeffries C.D."/>
            <person name="Pitluck S."/>
            <person name="Pati A."/>
            <person name="Mavromatis K."/>
            <person name="Ivanova N."/>
            <person name="Ovchinnikova G."/>
            <person name="Chen A."/>
            <person name="Palaniappan K."/>
            <person name="Chain P."/>
            <person name="Rohde M."/>
            <person name="Bristow J."/>
            <person name="Eisen J.A."/>
            <person name="Markowitz V."/>
            <person name="Hugenholtz P."/>
            <person name="Kyrpides N.C."/>
            <person name="Klenk H.P."/>
        </authorList>
    </citation>
    <scope>NUCLEOTIDE SEQUENCE [LARGE SCALE GENOMIC DNA]</scope>
    <source>
        <strain evidence="14">DSM 12940 / JCM 11049 / AX-2</strain>
    </source>
</reference>
<gene>
    <name evidence="11" type="primary">pyrD</name>
    <name evidence="13" type="ordered locus">Huta_1678</name>
</gene>
<dbReference type="InterPro" id="IPR005719">
    <property type="entry name" value="Dihydroorotate_DH_2"/>
</dbReference>